<keyword evidence="4" id="KW-0633">Potassium transport</keyword>
<keyword evidence="4" id="KW-0630">Potassium</keyword>
<feature type="transmembrane region" description="Helical" evidence="8">
    <location>
        <begin position="59"/>
        <end position="76"/>
    </location>
</feature>
<protein>
    <submittedName>
        <fullName evidence="10">Cation:proton antiporter</fullName>
    </submittedName>
</protein>
<comment type="similarity">
    <text evidence="2">Belongs to the monovalent cation:proton antiporter 2 (CPA2) transporter (TC 2.A.37) family.</text>
</comment>
<keyword evidence="3" id="KW-0813">Transport</keyword>
<evidence type="ECO:0000256" key="6">
    <source>
        <dbReference type="ARBA" id="ARBA00022989"/>
    </source>
</evidence>
<dbReference type="PANTHER" id="PTHR42751">
    <property type="entry name" value="SODIUM/HYDROGEN EXCHANGER FAMILY/TRKA DOMAIN PROTEIN"/>
    <property type="match status" value="1"/>
</dbReference>
<evidence type="ECO:0000313" key="10">
    <source>
        <dbReference type="EMBL" id="MCP9611913.1"/>
    </source>
</evidence>
<dbReference type="Gene3D" id="3.30.70.1450">
    <property type="entry name" value="Regulator of K+ conductance, C-terminal domain"/>
    <property type="match status" value="2"/>
</dbReference>
<feature type="transmembrane region" description="Helical" evidence="8">
    <location>
        <begin position="6"/>
        <end position="25"/>
    </location>
</feature>
<feature type="transmembrane region" description="Helical" evidence="8">
    <location>
        <begin position="457"/>
        <end position="478"/>
    </location>
</feature>
<evidence type="ECO:0000259" key="9">
    <source>
        <dbReference type="PROSITE" id="PS51202"/>
    </source>
</evidence>
<dbReference type="InterPro" id="IPR006037">
    <property type="entry name" value="RCK_C"/>
</dbReference>
<dbReference type="RefSeq" id="WP_255027040.1">
    <property type="nucleotide sequence ID" value="NZ_JANDHW010000006.1"/>
</dbReference>
<dbReference type="InterPro" id="IPR038770">
    <property type="entry name" value="Na+/solute_symporter_sf"/>
</dbReference>
<organism evidence="10 11">
    <name type="scientific">Coprobacter tertius</name>
    <dbReference type="NCBI Taxonomy" id="2944915"/>
    <lineage>
        <taxon>Bacteria</taxon>
        <taxon>Pseudomonadati</taxon>
        <taxon>Bacteroidota</taxon>
        <taxon>Bacteroidia</taxon>
        <taxon>Bacteroidales</taxon>
        <taxon>Barnesiellaceae</taxon>
        <taxon>Coprobacter</taxon>
    </lineage>
</organism>
<feature type="transmembrane region" description="Helical" evidence="8">
    <location>
        <begin position="499"/>
        <end position="520"/>
    </location>
</feature>
<dbReference type="Gene3D" id="1.20.1530.20">
    <property type="match status" value="1"/>
</dbReference>
<feature type="transmembrane region" description="Helical" evidence="8">
    <location>
        <begin position="358"/>
        <end position="378"/>
    </location>
</feature>
<evidence type="ECO:0000256" key="4">
    <source>
        <dbReference type="ARBA" id="ARBA00022538"/>
    </source>
</evidence>
<dbReference type="Pfam" id="PF00999">
    <property type="entry name" value="Na_H_Exchanger"/>
    <property type="match status" value="1"/>
</dbReference>
<feature type="transmembrane region" description="Helical" evidence="8">
    <location>
        <begin position="222"/>
        <end position="239"/>
    </location>
</feature>
<proteinExistence type="inferred from homology"/>
<sequence length="745" mass="82688">MENLNPLISDLALILILAGIISLLFKWLKQPVVLGYIVAGFLAGPHFVFFPTITDAADIDIWANIGIIILLFSLGLEFSFRKLLNVGGSAFITASVIVCGMMMLGYATGRLLHFSYLDSLFLGGMLSMSSTTIIIKAFTDLNMRKQKFTSLVFGVLIVEDMFAVLMMVLLSSIAVNHDLEGKELIYSVFKLAFFLIMWFLIGIFMLPTILKKARKFLNSETLLIVSMGLCLGMVVLASYVGFSAALGAFVMGSILAGTNEAERISKVVQPVKDLFGAVFFISVGMLVSPEALVEYAVPIVILSAVVIVGQIFFGTSGMLISGQSLQVAVKSGFSLAQIGEFAFIIATLGMTLKVIDSFLYPIVVAVSVVTTFTTPYFIKMADPVYRWLERHLPERMNLILSRYSANAMAIQPENTWKKVLGMYVGKIALYSTILIALIILSKKWFIPMVNDHLPTFWGTLLATVISLMTMSPFLWGLSMKRVKRDLLDQLKREDRGNQMPLIIMIIFRIILGVGFVAYFLSGIYSQRLGIIIVVSVFILLFIIFSKKVQRQVSRMEDMFMNNLNERELRRTGKKNSLIRNMHLAHMEVSGDCKFVGKRLRDANIRKEYGVNVVSIKRGNKRMNIPDGESRIFPGDVVSVIGTDDQIQKFLTVVEPPVPEDEPEAESVKVSFESFAIASDSYLIGKTVSESGIRDKESCLLVGIERKDGTFIQPTGQTVFEAGDLLWIVGEDAKIDKIMNGPDLAD</sequence>
<evidence type="ECO:0000313" key="11">
    <source>
        <dbReference type="Proteomes" id="UP001205603"/>
    </source>
</evidence>
<dbReference type="Proteomes" id="UP001205603">
    <property type="component" value="Unassembled WGS sequence"/>
</dbReference>
<keyword evidence="11" id="KW-1185">Reference proteome</keyword>
<evidence type="ECO:0000256" key="1">
    <source>
        <dbReference type="ARBA" id="ARBA00004141"/>
    </source>
</evidence>
<gene>
    <name evidence="10" type="ORF">NMU02_07405</name>
</gene>
<feature type="transmembrane region" description="Helical" evidence="8">
    <location>
        <begin position="83"/>
        <end position="107"/>
    </location>
</feature>
<keyword evidence="4" id="KW-0406">Ion transport</keyword>
<feature type="transmembrane region" description="Helical" evidence="8">
    <location>
        <begin position="32"/>
        <end position="53"/>
    </location>
</feature>
<keyword evidence="7 8" id="KW-0472">Membrane</keyword>
<feature type="transmembrane region" description="Helical" evidence="8">
    <location>
        <begin position="151"/>
        <end position="175"/>
    </location>
</feature>
<feature type="transmembrane region" description="Helical" evidence="8">
    <location>
        <begin position="119"/>
        <end position="139"/>
    </location>
</feature>
<name>A0ABT1MGZ9_9BACT</name>
<dbReference type="InterPro" id="IPR006153">
    <property type="entry name" value="Cation/H_exchanger_TM"/>
</dbReference>
<dbReference type="PANTHER" id="PTHR42751:SF3">
    <property type="entry name" value="SODIUM_GLUTAMATE SYMPORTER"/>
    <property type="match status" value="1"/>
</dbReference>
<dbReference type="SUPFAM" id="SSF116726">
    <property type="entry name" value="TrkA C-terminal domain-like"/>
    <property type="match status" value="2"/>
</dbReference>
<evidence type="ECO:0000256" key="3">
    <source>
        <dbReference type="ARBA" id="ARBA00022448"/>
    </source>
</evidence>
<comment type="caution">
    <text evidence="10">The sequence shown here is derived from an EMBL/GenBank/DDBJ whole genome shotgun (WGS) entry which is preliminary data.</text>
</comment>
<feature type="transmembrane region" description="Helical" evidence="8">
    <location>
        <begin position="427"/>
        <end position="445"/>
    </location>
</feature>
<accession>A0ABT1MGZ9</accession>
<dbReference type="Pfam" id="PF02080">
    <property type="entry name" value="TrkA_C"/>
    <property type="match status" value="2"/>
</dbReference>
<evidence type="ECO:0000256" key="7">
    <source>
        <dbReference type="ARBA" id="ARBA00023136"/>
    </source>
</evidence>
<feature type="domain" description="RCK C-terminal" evidence="9">
    <location>
        <begin position="659"/>
        <end position="743"/>
    </location>
</feature>
<dbReference type="EMBL" id="JANDHW010000006">
    <property type="protein sequence ID" value="MCP9611913.1"/>
    <property type="molecule type" value="Genomic_DNA"/>
</dbReference>
<feature type="transmembrane region" description="Helical" evidence="8">
    <location>
        <begin position="299"/>
        <end position="320"/>
    </location>
</feature>
<evidence type="ECO:0000256" key="2">
    <source>
        <dbReference type="ARBA" id="ARBA00005551"/>
    </source>
</evidence>
<dbReference type="PROSITE" id="PS51202">
    <property type="entry name" value="RCK_C"/>
    <property type="match status" value="2"/>
</dbReference>
<reference evidence="10 11" key="1">
    <citation type="submission" date="2022-07" db="EMBL/GenBank/DDBJ databases">
        <title>Fecal culturing of patients with breast cancer.</title>
        <authorList>
            <person name="Teng N.M.Y."/>
            <person name="Kiu R."/>
            <person name="Evans R."/>
            <person name="Baker D.J."/>
            <person name="Zenner C."/>
            <person name="Robinson S.D."/>
            <person name="Hall L.J."/>
        </authorList>
    </citation>
    <scope>NUCLEOTIDE SEQUENCE [LARGE SCALE GENOMIC DNA]</scope>
    <source>
        <strain evidence="10 11">LH1063</strain>
    </source>
</reference>
<keyword evidence="6 8" id="KW-1133">Transmembrane helix</keyword>
<evidence type="ECO:0000256" key="5">
    <source>
        <dbReference type="ARBA" id="ARBA00022692"/>
    </source>
</evidence>
<evidence type="ECO:0000256" key="8">
    <source>
        <dbReference type="SAM" id="Phobius"/>
    </source>
</evidence>
<feature type="transmembrane region" description="Helical" evidence="8">
    <location>
        <begin position="526"/>
        <end position="545"/>
    </location>
</feature>
<feature type="transmembrane region" description="Helical" evidence="8">
    <location>
        <begin position="332"/>
        <end position="352"/>
    </location>
</feature>
<comment type="subcellular location">
    <subcellularLocation>
        <location evidence="1">Membrane</location>
        <topology evidence="1">Multi-pass membrane protein</topology>
    </subcellularLocation>
</comment>
<feature type="transmembrane region" description="Helical" evidence="8">
    <location>
        <begin position="187"/>
        <end position="210"/>
    </location>
</feature>
<dbReference type="InterPro" id="IPR036721">
    <property type="entry name" value="RCK_C_sf"/>
</dbReference>
<feature type="domain" description="RCK C-terminal" evidence="9">
    <location>
        <begin position="571"/>
        <end position="655"/>
    </location>
</feature>
<keyword evidence="5 8" id="KW-0812">Transmembrane</keyword>